<dbReference type="OrthoDB" id="11527at10239"/>
<proteinExistence type="predicted"/>
<dbReference type="EMBL" id="KC821624">
    <property type="protein sequence ID" value="AGO48964.1"/>
    <property type="molecule type" value="Genomic_DNA"/>
</dbReference>
<protein>
    <submittedName>
        <fullName evidence="2">Metallophosphoesterase</fullName>
    </submittedName>
</protein>
<dbReference type="InterPro" id="IPR029052">
    <property type="entry name" value="Metallo-depent_PP-like"/>
</dbReference>
<dbReference type="KEGG" id="vg:16797452"/>
<reference evidence="2 3" key="1">
    <citation type="journal article" date="2013" name="Proc. Natl. Acad. Sci. U.S.A.">
        <title>Twelve previously unknown phage genera are ubiquitous in global oceans.</title>
        <authorList>
            <person name="Holmfeldt K."/>
            <person name="Solonenko N."/>
            <person name="Shah M."/>
            <person name="Corrier K."/>
            <person name="Riemann L."/>
            <person name="Verberkmoes N.C."/>
            <person name="Sullivan M.B."/>
        </authorList>
    </citation>
    <scope>NUCLEOTIDE SEQUENCE [LARGE SCALE GENOMIC DNA]</scope>
    <source>
        <strain evidence="2">Phi14:2</strain>
    </source>
</reference>
<name>S0A059_9CAUD</name>
<evidence type="ECO:0000313" key="3">
    <source>
        <dbReference type="Proteomes" id="UP000014725"/>
    </source>
</evidence>
<dbReference type="Gene3D" id="3.60.21.10">
    <property type="match status" value="1"/>
</dbReference>
<evidence type="ECO:0000259" key="1">
    <source>
        <dbReference type="Pfam" id="PF00149"/>
    </source>
</evidence>
<dbReference type="SUPFAM" id="SSF56300">
    <property type="entry name" value="Metallo-dependent phosphatases"/>
    <property type="match status" value="1"/>
</dbReference>
<accession>S0A059</accession>
<dbReference type="Pfam" id="PF00149">
    <property type="entry name" value="Metallophos"/>
    <property type="match status" value="1"/>
</dbReference>
<keyword evidence="3" id="KW-1185">Reference proteome</keyword>
<dbReference type="InterPro" id="IPR004843">
    <property type="entry name" value="Calcineurin-like_PHP"/>
</dbReference>
<dbReference type="GO" id="GO:0016787">
    <property type="term" value="F:hydrolase activity"/>
    <property type="evidence" value="ECO:0007669"/>
    <property type="project" value="InterPro"/>
</dbReference>
<evidence type="ECO:0000313" key="2">
    <source>
        <dbReference type="EMBL" id="AGO48964.1"/>
    </source>
</evidence>
<reference evidence="3" key="2">
    <citation type="submission" date="2013-03" db="EMBL/GenBank/DDBJ databases">
        <title>The Cellulophaga phages: a novel, diverse, and globally ubiquitous model system.</title>
        <authorList>
            <person name="Holmfeldt K."/>
            <person name="Solonenko N."/>
            <person name="Shah M."/>
            <person name="Corrier K."/>
            <person name="Riemann L."/>
            <person name="VerBerkmoes N.C."/>
            <person name="Sullivan M.B."/>
        </authorList>
    </citation>
    <scope>NUCLEOTIDE SEQUENCE [LARGE SCALE GENOMIC DNA]</scope>
</reference>
<organism evidence="2 3">
    <name type="scientific">Cellulophaga phage phi14:2</name>
    <dbReference type="NCBI Taxonomy" id="1327990"/>
    <lineage>
        <taxon>Viruses</taxon>
        <taxon>Duplodnaviria</taxon>
        <taxon>Heunggongvirae</taxon>
        <taxon>Uroviricota</taxon>
        <taxon>Caudoviricetes</taxon>
        <taxon>Crassvirales</taxon>
        <taxon>Steigviridae</taxon>
        <taxon>Asinivirinae</taxon>
        <taxon>Akihdevirus</taxon>
        <taxon>Akihdevirus balticus</taxon>
    </lineage>
</organism>
<dbReference type="GeneID" id="16797452"/>
<sequence length="307" mass="34583">MELEEIKDFLRSKRGYLKEGGRRLKTVLEHKGYDSTVSDCKRAIRAVNAESKTSLPEVKQKLSKRNDVFVQALTERTPTKSYKVNVRKDKITKKNVLVIGDLHEPFCLDGYLEHCVATYKLYNCDTVVFIGDIIDNHASSYHETDPDGLNAGDELRQAIKNIQKWYRAFPKATVIIGNHDRIIMRKAYSSGLSKMWIKDYNEVLGTPGWDFVESIEIDDVLYVHGEGGTARSRIKSDLQSTVQGHLHTQCYVEWIVGNKFKVFGMQVGCGIDHSSYALAYAKAGKKPVIACGVVLNGETAINVMMNL</sequence>
<gene>
    <name evidence="2" type="ORF">Phi14:2_gp086</name>
</gene>
<dbReference type="Proteomes" id="UP000014725">
    <property type="component" value="Segment"/>
</dbReference>
<feature type="domain" description="Calcineurin-like phosphoesterase" evidence="1">
    <location>
        <begin position="95"/>
        <end position="226"/>
    </location>
</feature>